<dbReference type="PANTHER" id="PTHR24422:SF10">
    <property type="entry name" value="CHEMOTAXIS PROTEIN METHYLTRANSFERASE 2"/>
    <property type="match status" value="1"/>
</dbReference>
<dbReference type="SMART" id="SM00091">
    <property type="entry name" value="PAS"/>
    <property type="match status" value="3"/>
</dbReference>
<dbReference type="GO" id="GO:0016020">
    <property type="term" value="C:membrane"/>
    <property type="evidence" value="ECO:0007669"/>
    <property type="project" value="InterPro"/>
</dbReference>
<dbReference type="Proteomes" id="UP000664405">
    <property type="component" value="Unassembled WGS sequence"/>
</dbReference>
<feature type="domain" description="PAS" evidence="3">
    <location>
        <begin position="27"/>
        <end position="60"/>
    </location>
</feature>
<dbReference type="InterPro" id="IPR000014">
    <property type="entry name" value="PAS"/>
</dbReference>
<dbReference type="PROSITE" id="PS50113">
    <property type="entry name" value="PAC"/>
    <property type="match status" value="2"/>
</dbReference>
<dbReference type="InterPro" id="IPR004090">
    <property type="entry name" value="Chemotax_Me-accpt_rcpt"/>
</dbReference>
<dbReference type="Gene3D" id="3.30.450.20">
    <property type="entry name" value="PAS domain"/>
    <property type="match status" value="3"/>
</dbReference>
<dbReference type="PROSITE" id="PS50111">
    <property type="entry name" value="CHEMOTAXIS_TRANSDUC_2"/>
    <property type="match status" value="1"/>
</dbReference>
<feature type="domain" description="PAC" evidence="4">
    <location>
        <begin position="324"/>
        <end position="376"/>
    </location>
</feature>
<dbReference type="CDD" id="cd00130">
    <property type="entry name" value="PAS"/>
    <property type="match status" value="3"/>
</dbReference>
<proteinExistence type="predicted"/>
<feature type="domain" description="Methyl-accepting transducer" evidence="2">
    <location>
        <begin position="382"/>
        <end position="565"/>
    </location>
</feature>
<evidence type="ECO:0000256" key="1">
    <source>
        <dbReference type="PROSITE-ProRule" id="PRU00284"/>
    </source>
</evidence>
<protein>
    <submittedName>
        <fullName evidence="5">PAS domain-containing methyl-accepting chemotaxis protein</fullName>
    </submittedName>
</protein>
<accession>A0A8I1MB01</accession>
<dbReference type="InterPro" id="IPR000700">
    <property type="entry name" value="PAS-assoc_C"/>
</dbReference>
<dbReference type="RefSeq" id="WP_206928064.1">
    <property type="nucleotide sequence ID" value="NZ_JAEKJW010000003.1"/>
</dbReference>
<comment type="caution">
    <text evidence="5">The sequence shown here is derived from an EMBL/GenBank/DDBJ whole genome shotgun (WGS) entry which is preliminary data.</text>
</comment>
<dbReference type="PROSITE" id="PS50112">
    <property type="entry name" value="PAS"/>
    <property type="match status" value="2"/>
</dbReference>
<evidence type="ECO:0000259" key="3">
    <source>
        <dbReference type="PROSITE" id="PS50112"/>
    </source>
</evidence>
<dbReference type="GO" id="GO:0006935">
    <property type="term" value="P:chemotaxis"/>
    <property type="evidence" value="ECO:0007669"/>
    <property type="project" value="InterPro"/>
</dbReference>
<dbReference type="SMART" id="SM00283">
    <property type="entry name" value="MA"/>
    <property type="match status" value="1"/>
</dbReference>
<reference evidence="5" key="1">
    <citation type="submission" date="2020-12" db="EMBL/GenBank/DDBJ databases">
        <title>Oil enriched cultivation method for isolating marine PHA-producing bacteria.</title>
        <authorList>
            <person name="Zheng W."/>
            <person name="Yu S."/>
            <person name="Huang Y."/>
        </authorList>
    </citation>
    <scope>NUCLEOTIDE SEQUENCE</scope>
    <source>
        <strain evidence="5">SY-2-3</strain>
    </source>
</reference>
<dbReference type="InterPro" id="IPR035965">
    <property type="entry name" value="PAS-like_dom_sf"/>
</dbReference>
<dbReference type="GO" id="GO:0004888">
    <property type="term" value="F:transmembrane signaling receptor activity"/>
    <property type="evidence" value="ECO:0007669"/>
    <property type="project" value="InterPro"/>
</dbReference>
<evidence type="ECO:0000313" key="5">
    <source>
        <dbReference type="EMBL" id="MBN8198096.1"/>
    </source>
</evidence>
<evidence type="ECO:0000259" key="2">
    <source>
        <dbReference type="PROSITE" id="PS50111"/>
    </source>
</evidence>
<dbReference type="Pfam" id="PF08447">
    <property type="entry name" value="PAS_3"/>
    <property type="match status" value="3"/>
</dbReference>
<dbReference type="EMBL" id="JAEKJW010000003">
    <property type="protein sequence ID" value="MBN8198096.1"/>
    <property type="molecule type" value="Genomic_DNA"/>
</dbReference>
<dbReference type="SUPFAM" id="SSF58104">
    <property type="entry name" value="Methyl-accepting chemotaxis protein (MCP) signaling domain"/>
    <property type="match status" value="1"/>
</dbReference>
<dbReference type="GO" id="GO:0007165">
    <property type="term" value="P:signal transduction"/>
    <property type="evidence" value="ECO:0007669"/>
    <property type="project" value="UniProtKB-KW"/>
</dbReference>
<dbReference type="AlphaFoldDB" id="A0A8I1MB01"/>
<dbReference type="PRINTS" id="PR00260">
    <property type="entry name" value="CHEMTRNSDUCR"/>
</dbReference>
<organism evidence="5 6">
    <name type="scientific">Thalassospira povalilytica</name>
    <dbReference type="NCBI Taxonomy" id="732237"/>
    <lineage>
        <taxon>Bacteria</taxon>
        <taxon>Pseudomonadati</taxon>
        <taxon>Pseudomonadota</taxon>
        <taxon>Alphaproteobacteria</taxon>
        <taxon>Rhodospirillales</taxon>
        <taxon>Thalassospiraceae</taxon>
        <taxon>Thalassospira</taxon>
    </lineage>
</organism>
<keyword evidence="1" id="KW-0807">Transducer</keyword>
<feature type="domain" description="PAS" evidence="3">
    <location>
        <begin position="265"/>
        <end position="321"/>
    </location>
</feature>
<dbReference type="Gene3D" id="1.10.287.950">
    <property type="entry name" value="Methyl-accepting chemotaxis protein"/>
    <property type="match status" value="1"/>
</dbReference>
<name>A0A8I1MB01_9PROT</name>
<evidence type="ECO:0000259" key="4">
    <source>
        <dbReference type="PROSITE" id="PS50113"/>
    </source>
</evidence>
<dbReference type="InterPro" id="IPR050903">
    <property type="entry name" value="Bact_Chemotaxis_MeTrfase"/>
</dbReference>
<dbReference type="NCBIfam" id="TIGR00229">
    <property type="entry name" value="sensory_box"/>
    <property type="match status" value="3"/>
</dbReference>
<evidence type="ECO:0000313" key="6">
    <source>
        <dbReference type="Proteomes" id="UP000664405"/>
    </source>
</evidence>
<dbReference type="SMART" id="SM00086">
    <property type="entry name" value="PAC"/>
    <property type="match status" value="3"/>
</dbReference>
<dbReference type="SUPFAM" id="SSF55785">
    <property type="entry name" value="PYP-like sensor domain (PAS domain)"/>
    <property type="match status" value="3"/>
</dbReference>
<dbReference type="InterPro" id="IPR001610">
    <property type="entry name" value="PAC"/>
</dbReference>
<sequence>MFGSGSDDRHIVQAIKQSQGTIEFTLDGKILDANKNFLDLVGYDLSEVRGNHHSMFVDPEFARSAEYKNFWDRLKGGESFTAEFQRFGKGGKEIWIQATYNSVKGSNGKPYKVFKVASDVTAQKLQAADYAGQIDAISKSQAVIEFDLKGNILNANENFLVTMGYKLSEIKGKHHQIFVDPAYAKSDEYKDFWKQLAAGKHLMAEYQRFGKGGKEVWIQASYNPIFDMAGRPFKVVKYATDITEQKLQAANFAGQIEAIHKSQAVISFEMDGIIRNANANFLNAMGYSYDEVIGKHHSIFMDPAEAQSTEYKEFWDALRRGEHKVAEFRRFGKGGKEVWIQASYNPVMDMNGRPIKVVKYATDITKQIYARRKAKDLAEGSSTSAEAVASASEEMLAAIQEISESMHRSQIAMNDIVSKTEEANEVRADLETTSESMAGVVQIIRDLAEQVNLLALNATIEAARAGEAGKGFAVVAGEVKNLANQTAKATDEIETQIEAMMNITKRVVASTAGISTSAESVSSYVDSIASAVEEQTSVTQDISKNIQFVFNGISELNDCVKSIAS</sequence>
<dbReference type="InterPro" id="IPR013655">
    <property type="entry name" value="PAS_fold_3"/>
</dbReference>
<dbReference type="InterPro" id="IPR004089">
    <property type="entry name" value="MCPsignal_dom"/>
</dbReference>
<gene>
    <name evidence="5" type="ORF">JF547_16625</name>
</gene>
<dbReference type="PANTHER" id="PTHR24422">
    <property type="entry name" value="CHEMOTAXIS PROTEIN METHYLTRANSFERASE"/>
    <property type="match status" value="1"/>
</dbReference>
<feature type="domain" description="PAC" evidence="4">
    <location>
        <begin position="202"/>
        <end position="254"/>
    </location>
</feature>
<dbReference type="Pfam" id="PF00015">
    <property type="entry name" value="MCPsignal"/>
    <property type="match status" value="1"/>
</dbReference>